<feature type="compositionally biased region" description="Polar residues" evidence="2">
    <location>
        <begin position="375"/>
        <end position="384"/>
    </location>
</feature>
<gene>
    <name evidence="3" type="ORF">GcM1_238068</name>
</gene>
<feature type="compositionally biased region" description="Low complexity" evidence="2">
    <location>
        <begin position="346"/>
        <end position="357"/>
    </location>
</feature>
<dbReference type="PANTHER" id="PTHR39610:SF1">
    <property type="match status" value="1"/>
</dbReference>
<dbReference type="AlphaFoldDB" id="A0A420IJF4"/>
<reference evidence="3 4" key="1">
    <citation type="journal article" date="2018" name="BMC Genomics">
        <title>Comparative genome analyses reveal sequence features reflecting distinct modes of host-adaptation between dicot and monocot powdery mildew.</title>
        <authorList>
            <person name="Wu Y."/>
            <person name="Ma X."/>
            <person name="Pan Z."/>
            <person name="Kale S.D."/>
            <person name="Song Y."/>
            <person name="King H."/>
            <person name="Zhang Q."/>
            <person name="Presley C."/>
            <person name="Deng X."/>
            <person name="Wei C.I."/>
            <person name="Xiao S."/>
        </authorList>
    </citation>
    <scope>NUCLEOTIDE SEQUENCE [LARGE SCALE GENOMIC DNA]</scope>
    <source>
        <strain evidence="3">UMSG1</strain>
    </source>
</reference>
<evidence type="ECO:0000313" key="4">
    <source>
        <dbReference type="Proteomes" id="UP000285326"/>
    </source>
</evidence>
<dbReference type="EMBL" id="MCBS01023852">
    <property type="protein sequence ID" value="RKF74651.1"/>
    <property type="molecule type" value="Genomic_DNA"/>
</dbReference>
<proteinExistence type="predicted"/>
<dbReference type="PANTHER" id="PTHR39610">
    <property type="entry name" value="BZIP DOMAIN-CONTAINING PROTEIN-RELATED"/>
    <property type="match status" value="1"/>
</dbReference>
<accession>A0A420IJF4</accession>
<evidence type="ECO:0000313" key="3">
    <source>
        <dbReference type="EMBL" id="RKF74651.1"/>
    </source>
</evidence>
<dbReference type="Proteomes" id="UP000285326">
    <property type="component" value="Unassembled WGS sequence"/>
</dbReference>
<feature type="region of interest" description="Disordered" evidence="2">
    <location>
        <begin position="1"/>
        <end position="41"/>
    </location>
</feature>
<sequence length="384" mass="40689">MATNPNSVQLLSSSPKTAQINSTASATQTSSQTNVNPRDISQSLSNILPSNQAAVTGTPSAGLPIRMLGTSATFPENTAAMEVGPGPLRHPKPLTAVDLYSQLEKEQEAVVNRLTRELTILRAAQNASVVSSTSSTSASGLPDNSDYNCVLSGHSHPTPSYFRRHRSSSAASSRSLAAANSSSFMSCIAADRGFGRTGPPRHEAGQGTSQASVGGNGMSRQNSASKVSIQGQNYSGASSPISVPVHSGNYHSMHGVDQWPSIYSSCPSRQAPLRDYSIRSPGTLVPGGEKDFHQSNRFEEVTLYRIELENLKKENDMLKRRIRELELLVNSKRPAANVGDSKTSKNETSSNSKTNSEQDITKVGDDSGGVRLADPSSTGASIVK</sequence>
<evidence type="ECO:0000256" key="2">
    <source>
        <dbReference type="SAM" id="MobiDB-lite"/>
    </source>
</evidence>
<name>A0A420IJF4_9PEZI</name>
<feature type="coiled-coil region" evidence="1">
    <location>
        <begin position="301"/>
        <end position="328"/>
    </location>
</feature>
<comment type="caution">
    <text evidence="3">The sequence shown here is derived from an EMBL/GenBank/DDBJ whole genome shotgun (WGS) entry which is preliminary data.</text>
</comment>
<feature type="region of interest" description="Disordered" evidence="2">
    <location>
        <begin position="193"/>
        <end position="237"/>
    </location>
</feature>
<evidence type="ECO:0000256" key="1">
    <source>
        <dbReference type="SAM" id="Coils"/>
    </source>
</evidence>
<protein>
    <submittedName>
        <fullName evidence="3">Uncharacterized protein</fullName>
    </submittedName>
</protein>
<feature type="compositionally biased region" description="Polar residues" evidence="2">
    <location>
        <begin position="1"/>
        <end position="16"/>
    </location>
</feature>
<keyword evidence="1" id="KW-0175">Coiled coil</keyword>
<feature type="compositionally biased region" description="Polar residues" evidence="2">
    <location>
        <begin position="206"/>
        <end position="237"/>
    </location>
</feature>
<organism evidence="3 4">
    <name type="scientific">Golovinomyces cichoracearum</name>
    <dbReference type="NCBI Taxonomy" id="62708"/>
    <lineage>
        <taxon>Eukaryota</taxon>
        <taxon>Fungi</taxon>
        <taxon>Dikarya</taxon>
        <taxon>Ascomycota</taxon>
        <taxon>Pezizomycotina</taxon>
        <taxon>Leotiomycetes</taxon>
        <taxon>Erysiphales</taxon>
        <taxon>Erysiphaceae</taxon>
        <taxon>Golovinomyces</taxon>
    </lineage>
</organism>
<feature type="region of interest" description="Disordered" evidence="2">
    <location>
        <begin position="334"/>
        <end position="384"/>
    </location>
</feature>
<feature type="compositionally biased region" description="Low complexity" evidence="2">
    <location>
        <begin position="17"/>
        <end position="36"/>
    </location>
</feature>